<evidence type="ECO:0000256" key="3">
    <source>
        <dbReference type="ARBA" id="ARBA00022692"/>
    </source>
</evidence>
<evidence type="ECO:0000313" key="8">
    <source>
        <dbReference type="EMBL" id="CAF9907660.1"/>
    </source>
</evidence>
<dbReference type="InterPro" id="IPR011701">
    <property type="entry name" value="MFS"/>
</dbReference>
<feature type="transmembrane region" description="Helical" evidence="7">
    <location>
        <begin position="172"/>
        <end position="192"/>
    </location>
</feature>
<feature type="transmembrane region" description="Helical" evidence="7">
    <location>
        <begin position="120"/>
        <end position="137"/>
    </location>
</feature>
<keyword evidence="4 7" id="KW-1133">Transmembrane helix</keyword>
<dbReference type="InterPro" id="IPR036259">
    <property type="entry name" value="MFS_trans_sf"/>
</dbReference>
<gene>
    <name evidence="8" type="ORF">HETSPECPRED_007211</name>
</gene>
<feature type="transmembrane region" description="Helical" evidence="7">
    <location>
        <begin position="238"/>
        <end position="258"/>
    </location>
</feature>
<dbReference type="PANTHER" id="PTHR43791">
    <property type="entry name" value="PERMEASE-RELATED"/>
    <property type="match status" value="1"/>
</dbReference>
<keyword evidence="3 7" id="KW-0812">Transmembrane</keyword>
<dbReference type="GO" id="GO:0022857">
    <property type="term" value="F:transmembrane transporter activity"/>
    <property type="evidence" value="ECO:0007669"/>
    <property type="project" value="InterPro"/>
</dbReference>
<evidence type="ECO:0000256" key="2">
    <source>
        <dbReference type="ARBA" id="ARBA00022448"/>
    </source>
</evidence>
<keyword evidence="5 7" id="KW-0472">Membrane</keyword>
<evidence type="ECO:0000256" key="5">
    <source>
        <dbReference type="ARBA" id="ARBA00023136"/>
    </source>
</evidence>
<dbReference type="Proteomes" id="UP000664521">
    <property type="component" value="Unassembled WGS sequence"/>
</dbReference>
<feature type="transmembrane region" description="Helical" evidence="7">
    <location>
        <begin position="144"/>
        <end position="160"/>
    </location>
</feature>
<dbReference type="SUPFAM" id="SSF103473">
    <property type="entry name" value="MFS general substrate transporter"/>
    <property type="match status" value="1"/>
</dbReference>
<evidence type="ECO:0000256" key="1">
    <source>
        <dbReference type="ARBA" id="ARBA00004141"/>
    </source>
</evidence>
<evidence type="ECO:0000256" key="7">
    <source>
        <dbReference type="SAM" id="Phobius"/>
    </source>
</evidence>
<reference evidence="8" key="1">
    <citation type="submission" date="2021-03" db="EMBL/GenBank/DDBJ databases">
        <authorList>
            <person name="Tagirdzhanova G."/>
        </authorList>
    </citation>
    <scope>NUCLEOTIDE SEQUENCE</scope>
</reference>
<dbReference type="Gene3D" id="1.20.1250.20">
    <property type="entry name" value="MFS general substrate transporter like domains"/>
    <property type="match status" value="2"/>
</dbReference>
<evidence type="ECO:0000313" key="9">
    <source>
        <dbReference type="Proteomes" id="UP000664521"/>
    </source>
</evidence>
<evidence type="ECO:0008006" key="10">
    <source>
        <dbReference type="Google" id="ProtNLM"/>
    </source>
</evidence>
<dbReference type="OrthoDB" id="310895at2759"/>
<dbReference type="GO" id="GO:0016020">
    <property type="term" value="C:membrane"/>
    <property type="evidence" value="ECO:0007669"/>
    <property type="project" value="UniProtKB-SubCell"/>
</dbReference>
<dbReference type="Pfam" id="PF07690">
    <property type="entry name" value="MFS_1"/>
    <property type="match status" value="1"/>
</dbReference>
<comment type="subcellular location">
    <subcellularLocation>
        <location evidence="1">Membrane</location>
        <topology evidence="1">Multi-pass membrane protein</topology>
    </subcellularLocation>
</comment>
<feature type="region of interest" description="Disordered" evidence="6">
    <location>
        <begin position="267"/>
        <end position="295"/>
    </location>
</feature>
<dbReference type="PANTHER" id="PTHR43791:SF52">
    <property type="entry name" value="TRANSPORTER, PUTATIVE (AFU_ORTHOLOGUE AFUA_1G11820)-RELATED"/>
    <property type="match status" value="1"/>
</dbReference>
<dbReference type="FunFam" id="1.20.1250.20:FF:000068">
    <property type="entry name" value="MFS general substrate transporter"/>
    <property type="match status" value="1"/>
</dbReference>
<organism evidence="8 9">
    <name type="scientific">Heterodermia speciosa</name>
    <dbReference type="NCBI Taxonomy" id="116794"/>
    <lineage>
        <taxon>Eukaryota</taxon>
        <taxon>Fungi</taxon>
        <taxon>Dikarya</taxon>
        <taxon>Ascomycota</taxon>
        <taxon>Pezizomycotina</taxon>
        <taxon>Lecanoromycetes</taxon>
        <taxon>OSLEUM clade</taxon>
        <taxon>Lecanoromycetidae</taxon>
        <taxon>Caliciales</taxon>
        <taxon>Physciaceae</taxon>
        <taxon>Heterodermia</taxon>
    </lineage>
</organism>
<dbReference type="EMBL" id="CAJPDS010000005">
    <property type="protein sequence ID" value="CAF9907660.1"/>
    <property type="molecule type" value="Genomic_DNA"/>
</dbReference>
<accession>A0A8H3I538</accession>
<protein>
    <recommendedName>
        <fullName evidence="10">Major facilitator superfamily (MFS) profile domain-containing protein</fullName>
    </recommendedName>
</protein>
<feature type="transmembrane region" description="Helical" evidence="7">
    <location>
        <begin position="12"/>
        <end position="33"/>
    </location>
</feature>
<name>A0A8H3I538_9LECA</name>
<keyword evidence="2" id="KW-0813">Transport</keyword>
<comment type="caution">
    <text evidence="8">The sequence shown here is derived from an EMBL/GenBank/DDBJ whole genome shotgun (WGS) entry which is preliminary data.</text>
</comment>
<evidence type="ECO:0000256" key="6">
    <source>
        <dbReference type="SAM" id="MobiDB-lite"/>
    </source>
</evidence>
<keyword evidence="9" id="KW-1185">Reference proteome</keyword>
<evidence type="ECO:0000256" key="4">
    <source>
        <dbReference type="ARBA" id="ARBA00022989"/>
    </source>
</evidence>
<sequence>MDGVNGYEGWRWIFIVEGLITVIIAFVAFFFIAPWPEECEFLKPDEKALLLKRLAVDRGQGTMNRLDMRAFINTLSDWKIWAGMLAYFGADHSASAIVSFQPTILKQLGYTSSQAQVHTIPVFMVAFVLSITAAWFSDRVSHRYGFAMLGVTLATIGWTIELAQANPAGARYFGLFAITSGVYITMPVLVVWNMNNLGTGYKRVIGSAFQIGGGNCAALVSSNVFISTEAPRYPTGFGVGFALNVLAGICCTVLFFGLRAENRRRDRGERDDRLALPPHERDNLGDEHPTFRYTL</sequence>
<feature type="transmembrane region" description="Helical" evidence="7">
    <location>
        <begin position="204"/>
        <end position="226"/>
    </location>
</feature>
<proteinExistence type="predicted"/>
<dbReference type="AlphaFoldDB" id="A0A8H3I538"/>